<dbReference type="Gene3D" id="2.60.120.260">
    <property type="entry name" value="Galactose-binding domain-like"/>
    <property type="match status" value="1"/>
</dbReference>
<protein>
    <recommendedName>
        <fullName evidence="2">Secretion system C-terminal sorting domain-containing protein</fullName>
    </recommendedName>
</protein>
<feature type="domain" description="Secretion system C-terminal sorting" evidence="2">
    <location>
        <begin position="186"/>
        <end position="254"/>
    </location>
</feature>
<keyword evidence="4" id="KW-1185">Reference proteome</keyword>
<evidence type="ECO:0000256" key="1">
    <source>
        <dbReference type="ARBA" id="ARBA00022729"/>
    </source>
</evidence>
<organism evidence="3 4">
    <name type="scientific">Aquimarina addita</name>
    <dbReference type="NCBI Taxonomy" id="870485"/>
    <lineage>
        <taxon>Bacteria</taxon>
        <taxon>Pseudomonadati</taxon>
        <taxon>Bacteroidota</taxon>
        <taxon>Flavobacteriia</taxon>
        <taxon>Flavobacteriales</taxon>
        <taxon>Flavobacteriaceae</taxon>
        <taxon>Aquimarina</taxon>
    </lineage>
</organism>
<reference evidence="4" key="1">
    <citation type="journal article" date="2019" name="Int. J. Syst. Evol. Microbiol.">
        <title>The Global Catalogue of Microorganisms (GCM) 10K type strain sequencing project: providing services to taxonomists for standard genome sequencing and annotation.</title>
        <authorList>
            <consortium name="The Broad Institute Genomics Platform"/>
            <consortium name="The Broad Institute Genome Sequencing Center for Infectious Disease"/>
            <person name="Wu L."/>
            <person name="Ma J."/>
        </authorList>
    </citation>
    <scope>NUCLEOTIDE SEQUENCE [LARGE SCALE GENOMIC DNA]</scope>
    <source>
        <strain evidence="4">JCM 17106</strain>
    </source>
</reference>
<dbReference type="SUPFAM" id="SSF49785">
    <property type="entry name" value="Galactose-binding domain-like"/>
    <property type="match status" value="1"/>
</dbReference>
<comment type="caution">
    <text evidence="3">The sequence shown here is derived from an EMBL/GenBank/DDBJ whole genome shotgun (WGS) entry which is preliminary data.</text>
</comment>
<dbReference type="NCBIfam" id="TIGR04183">
    <property type="entry name" value="Por_Secre_tail"/>
    <property type="match status" value="1"/>
</dbReference>
<dbReference type="Proteomes" id="UP001500459">
    <property type="component" value="Unassembled WGS sequence"/>
</dbReference>
<dbReference type="InterPro" id="IPR026444">
    <property type="entry name" value="Secre_tail"/>
</dbReference>
<dbReference type="EMBL" id="BAABCW010000004">
    <property type="protein sequence ID" value="GAA4114889.1"/>
    <property type="molecule type" value="Genomic_DNA"/>
</dbReference>
<keyword evidence="1" id="KW-0732">Signal</keyword>
<gene>
    <name evidence="3" type="ORF">GCM10022393_14750</name>
</gene>
<evidence type="ECO:0000313" key="3">
    <source>
        <dbReference type="EMBL" id="GAA4114889.1"/>
    </source>
</evidence>
<name>A0ABP7XFS0_9FLAO</name>
<sequence length="256" mass="28322">MKKILFFIVLLSGGTLLSQTDVIINGGLENWTEGLVDSWVTENSVTQNTMDFEEGTSSGLFAITDNTMRPKIISQVPMKANIEYTILYKYRYIDANFNGSHPISLQISRAGSASTLSSNRFAQNNDWTEVENTFTPDIDGDYDLSISLGTFDDDPFNVLIDDIRVIEPVALSVTEVAAILKNKVNVFPTVATDFINIDADADIDIKQVSIYDIKGVKSDIAQANFNQLNISNLSRGIYLLAINTNKGDMTLKIVKE</sequence>
<evidence type="ECO:0000313" key="4">
    <source>
        <dbReference type="Proteomes" id="UP001500459"/>
    </source>
</evidence>
<evidence type="ECO:0000259" key="2">
    <source>
        <dbReference type="Pfam" id="PF18962"/>
    </source>
</evidence>
<accession>A0ABP7XFS0</accession>
<dbReference type="Pfam" id="PF18962">
    <property type="entry name" value="Por_Secre_tail"/>
    <property type="match status" value="1"/>
</dbReference>
<dbReference type="InterPro" id="IPR008979">
    <property type="entry name" value="Galactose-bd-like_sf"/>
</dbReference>
<proteinExistence type="predicted"/>
<dbReference type="RefSeq" id="WP_344926072.1">
    <property type="nucleotide sequence ID" value="NZ_BAABCW010000004.1"/>
</dbReference>